<evidence type="ECO:0000313" key="1">
    <source>
        <dbReference type="EMBL" id="PCS21196.1"/>
    </source>
</evidence>
<dbReference type="GeneID" id="78828814"/>
<name>A0A2A5SZ71_9GAMM</name>
<organism evidence="1 2">
    <name type="scientific">Candidatus Enterovibrio escicola</name>
    <dbReference type="NCBI Taxonomy" id="1927127"/>
    <lineage>
        <taxon>Bacteria</taxon>
        <taxon>Pseudomonadati</taxon>
        <taxon>Pseudomonadota</taxon>
        <taxon>Gammaproteobacteria</taxon>
        <taxon>Vibrionales</taxon>
        <taxon>Vibrionaceae</taxon>
        <taxon>Enterovibrio</taxon>
    </lineage>
</organism>
<dbReference type="AlphaFoldDB" id="A0A2A5SZ71"/>
<dbReference type="RefSeq" id="WP_263364486.1">
    <property type="nucleotide sequence ID" value="NZ_CAWOZL010000052.1"/>
</dbReference>
<comment type="caution">
    <text evidence="1">The sequence shown here is derived from an EMBL/GenBank/DDBJ whole genome shotgun (WGS) entry which is preliminary data.</text>
</comment>
<evidence type="ECO:0000313" key="2">
    <source>
        <dbReference type="Proteomes" id="UP000219020"/>
    </source>
</evidence>
<dbReference type="Proteomes" id="UP000219020">
    <property type="component" value="Unassembled WGS sequence"/>
</dbReference>
<reference evidence="2" key="1">
    <citation type="submission" date="2017-04" db="EMBL/GenBank/DDBJ databases">
        <title>Genome evolution of the luminous symbionts of deep sea anglerfish.</title>
        <authorList>
            <person name="Hendry T.A."/>
        </authorList>
    </citation>
    <scope>NUCLEOTIDE SEQUENCE [LARGE SCALE GENOMIC DNA]</scope>
</reference>
<accession>A0A2A5SZ71</accession>
<dbReference type="EMBL" id="NBYY01000037">
    <property type="protein sequence ID" value="PCS21196.1"/>
    <property type="molecule type" value="Genomic_DNA"/>
</dbReference>
<protein>
    <submittedName>
        <fullName evidence="1">Uncharacterized protein</fullName>
    </submittedName>
</protein>
<proteinExistence type="predicted"/>
<sequence length="44" mass="5117">MTPINNDNVISIKTKQDEIRQEVEEQQEKGVIDRAVEGVKSWFN</sequence>
<gene>
    <name evidence="1" type="ORF">BTN49_3206</name>
</gene>
<keyword evidence="2" id="KW-1185">Reference proteome</keyword>